<feature type="region of interest" description="Disordered" evidence="1">
    <location>
        <begin position="74"/>
        <end position="118"/>
    </location>
</feature>
<feature type="compositionally biased region" description="Polar residues" evidence="1">
    <location>
        <begin position="93"/>
        <end position="107"/>
    </location>
</feature>
<protein>
    <submittedName>
        <fullName evidence="3">Uncharacterized protein</fullName>
    </submittedName>
</protein>
<evidence type="ECO:0000313" key="3">
    <source>
        <dbReference type="WBParaSite" id="PSAMB.scaffold997size37417.g10163.t1"/>
    </source>
</evidence>
<accession>A0A914XPI8</accession>
<evidence type="ECO:0000256" key="1">
    <source>
        <dbReference type="SAM" id="MobiDB-lite"/>
    </source>
</evidence>
<organism evidence="2 3">
    <name type="scientific">Plectus sambesii</name>
    <dbReference type="NCBI Taxonomy" id="2011161"/>
    <lineage>
        <taxon>Eukaryota</taxon>
        <taxon>Metazoa</taxon>
        <taxon>Ecdysozoa</taxon>
        <taxon>Nematoda</taxon>
        <taxon>Chromadorea</taxon>
        <taxon>Plectida</taxon>
        <taxon>Plectina</taxon>
        <taxon>Plectoidea</taxon>
        <taxon>Plectidae</taxon>
        <taxon>Plectus</taxon>
    </lineage>
</organism>
<reference evidence="3" key="1">
    <citation type="submission" date="2022-11" db="UniProtKB">
        <authorList>
            <consortium name="WormBaseParasite"/>
        </authorList>
    </citation>
    <scope>IDENTIFICATION</scope>
</reference>
<evidence type="ECO:0000313" key="2">
    <source>
        <dbReference type="Proteomes" id="UP000887566"/>
    </source>
</evidence>
<proteinExistence type="predicted"/>
<dbReference type="AlphaFoldDB" id="A0A914XPI8"/>
<sequence length="118" mass="13449">MDQAEEEASMLWKIEKCLENLKVQDKEQDNIPVSKQPTATVAEPDHYISKIIKKQSGYTYLQKYVRLLSYGRRPRSKFKPNVPKARNEAKIRQTLTASKGPSSSKGGQTVKRLNGKKL</sequence>
<dbReference type="Proteomes" id="UP000887566">
    <property type="component" value="Unplaced"/>
</dbReference>
<dbReference type="WBParaSite" id="PSAMB.scaffold997size37417.g10163.t1">
    <property type="protein sequence ID" value="PSAMB.scaffold997size37417.g10163.t1"/>
    <property type="gene ID" value="PSAMB.scaffold997size37417.g10163"/>
</dbReference>
<keyword evidence="2" id="KW-1185">Reference proteome</keyword>
<name>A0A914XPI8_9BILA</name>